<evidence type="ECO:0000313" key="3">
    <source>
        <dbReference type="Proteomes" id="UP000722791"/>
    </source>
</evidence>
<feature type="compositionally biased region" description="Low complexity" evidence="1">
    <location>
        <begin position="133"/>
        <end position="148"/>
    </location>
</feature>
<dbReference type="AlphaFoldDB" id="A0A8J4M095"/>
<evidence type="ECO:0000313" key="2">
    <source>
        <dbReference type="EMBL" id="GIM16558.1"/>
    </source>
</evidence>
<comment type="caution">
    <text evidence="2">The sequence shown here is derived from an EMBL/GenBank/DDBJ whole genome shotgun (WGS) entry which is preliminary data.</text>
</comment>
<accession>A0A8J4M095</accession>
<dbReference type="EMBL" id="BNCQ01000081">
    <property type="protein sequence ID" value="GIM16558.1"/>
    <property type="molecule type" value="Genomic_DNA"/>
</dbReference>
<reference evidence="2" key="1">
    <citation type="journal article" date="2021" name="Proc. Natl. Acad. Sci. U.S.A.">
        <title>Three genomes in the algal genus Volvox reveal the fate of a haploid sex-determining region after a transition to homothallism.</title>
        <authorList>
            <person name="Yamamoto K."/>
            <person name="Hamaji T."/>
            <person name="Kawai-Toyooka H."/>
            <person name="Matsuzaki R."/>
            <person name="Takahashi F."/>
            <person name="Nishimura Y."/>
            <person name="Kawachi M."/>
            <person name="Noguchi H."/>
            <person name="Minakuchi Y."/>
            <person name="Umen J.G."/>
            <person name="Toyoda A."/>
            <person name="Nozaki H."/>
        </authorList>
    </citation>
    <scope>NUCLEOTIDE SEQUENCE</scope>
    <source>
        <strain evidence="2">NIES-3785</strain>
    </source>
</reference>
<sequence>MPKHLEAESWAASMAWVVAAVEEEKADTEADMDAMDVVEAAPEVEAEQELEAMEVEGGGVDACYDDLLAEAKPCMAALLLGLMAASVTAASEPEAVAEPAGISMAAAVDGDDDGGDDPGLAEAIQRSMMQPLHGHASSSTASHQSDASLRLKRHHRDRQSPPAVAAAVALEVAAMVAAAAVAAEAAATRHRDVMAFRFALCGRLKCSRCQRLHLRAHSVKKQIRRIRTATAVF</sequence>
<gene>
    <name evidence="2" type="ORF">Vretimale_19176</name>
</gene>
<organism evidence="2 3">
    <name type="scientific">Volvox reticuliferus</name>
    <dbReference type="NCBI Taxonomy" id="1737510"/>
    <lineage>
        <taxon>Eukaryota</taxon>
        <taxon>Viridiplantae</taxon>
        <taxon>Chlorophyta</taxon>
        <taxon>core chlorophytes</taxon>
        <taxon>Chlorophyceae</taxon>
        <taxon>CS clade</taxon>
        <taxon>Chlamydomonadales</taxon>
        <taxon>Volvocaceae</taxon>
        <taxon>Volvox</taxon>
    </lineage>
</organism>
<dbReference type="Proteomes" id="UP000722791">
    <property type="component" value="Unassembled WGS sequence"/>
</dbReference>
<name>A0A8J4M095_9CHLO</name>
<evidence type="ECO:0000256" key="1">
    <source>
        <dbReference type="SAM" id="MobiDB-lite"/>
    </source>
</evidence>
<protein>
    <submittedName>
        <fullName evidence="2">Uncharacterized protein</fullName>
    </submittedName>
</protein>
<feature type="region of interest" description="Disordered" evidence="1">
    <location>
        <begin position="131"/>
        <end position="162"/>
    </location>
</feature>
<proteinExistence type="predicted"/>